<dbReference type="InterPro" id="IPR036610">
    <property type="entry name" value="PEBP-like_sf"/>
</dbReference>
<dbReference type="Proteomes" id="UP001357485">
    <property type="component" value="Unassembled WGS sequence"/>
</dbReference>
<accession>A0ABR0M851</accession>
<sequence length="168" mass="16585">PNVKLSAGSGAGAFPYVLANQSAPVAPYARPMPPPTSDAHRYIIYLWQQPNANFTVPAAYSGYSATNRTKFNLTDFAARAGLVGPVAATYWLTANNTNGSAPNATGPVVSGTAAATAASSKAASATSSRAASATSSKPAVYTGAASSISAGSLGLTALIAGAGFALGL</sequence>
<dbReference type="SUPFAM" id="SSF49777">
    <property type="entry name" value="PEBP-like"/>
    <property type="match status" value="1"/>
</dbReference>
<evidence type="ECO:0000313" key="1">
    <source>
        <dbReference type="EMBL" id="KAK5293331.1"/>
    </source>
</evidence>
<evidence type="ECO:0008006" key="3">
    <source>
        <dbReference type="Google" id="ProtNLM"/>
    </source>
</evidence>
<comment type="caution">
    <text evidence="1">The sequence shown here is derived from an EMBL/GenBank/DDBJ whole genome shotgun (WGS) entry which is preliminary data.</text>
</comment>
<feature type="non-terminal residue" evidence="1">
    <location>
        <position position="1"/>
    </location>
</feature>
<organism evidence="1 2">
    <name type="scientific">Cryomyces antarcticus</name>
    <dbReference type="NCBI Taxonomy" id="329879"/>
    <lineage>
        <taxon>Eukaryota</taxon>
        <taxon>Fungi</taxon>
        <taxon>Dikarya</taxon>
        <taxon>Ascomycota</taxon>
        <taxon>Pezizomycotina</taxon>
        <taxon>Dothideomycetes</taxon>
        <taxon>Dothideomycetes incertae sedis</taxon>
        <taxon>Cryomyces</taxon>
    </lineage>
</organism>
<dbReference type="EMBL" id="JAVRRA010000090">
    <property type="protein sequence ID" value="KAK5293331.1"/>
    <property type="molecule type" value="Genomic_DNA"/>
</dbReference>
<proteinExistence type="predicted"/>
<evidence type="ECO:0000313" key="2">
    <source>
        <dbReference type="Proteomes" id="UP001357485"/>
    </source>
</evidence>
<name>A0ABR0M851_9PEZI</name>
<reference evidence="1 2" key="1">
    <citation type="submission" date="2023-08" db="EMBL/GenBank/DDBJ databases">
        <title>Black Yeasts Isolated from many extreme environments.</title>
        <authorList>
            <person name="Coleine C."/>
            <person name="Stajich J.E."/>
            <person name="Selbmann L."/>
        </authorList>
    </citation>
    <scope>NUCLEOTIDE SEQUENCE [LARGE SCALE GENOMIC DNA]</scope>
    <source>
        <strain evidence="1 2">CCFEE 536</strain>
    </source>
</reference>
<keyword evidence="2" id="KW-1185">Reference proteome</keyword>
<gene>
    <name evidence="1" type="ORF">LTR16_001582</name>
</gene>
<protein>
    <recommendedName>
        <fullName evidence="3">PEBP-like protein</fullName>
    </recommendedName>
</protein>
<dbReference type="Gene3D" id="3.90.280.10">
    <property type="entry name" value="PEBP-like"/>
    <property type="match status" value="1"/>
</dbReference>